<protein>
    <submittedName>
        <fullName evidence="1">Uncharacterized protein</fullName>
    </submittedName>
</protein>
<sequence>MRPWLLEGFLTDVNGPRAQRESSDSLVLETVLSSTDGNTTDRAQFLMLRTFDSSLPLAHSRMRQ</sequence>
<name>A0A166D3U9_9AGAM</name>
<accession>A0A166D3U9</accession>
<organism evidence="1 2">
    <name type="scientific">Sistotremastrum suecicum HHB10207 ss-3</name>
    <dbReference type="NCBI Taxonomy" id="1314776"/>
    <lineage>
        <taxon>Eukaryota</taxon>
        <taxon>Fungi</taxon>
        <taxon>Dikarya</taxon>
        <taxon>Basidiomycota</taxon>
        <taxon>Agaricomycotina</taxon>
        <taxon>Agaricomycetes</taxon>
        <taxon>Sistotremastrales</taxon>
        <taxon>Sistotremastraceae</taxon>
        <taxon>Sistotremastrum</taxon>
    </lineage>
</organism>
<evidence type="ECO:0000313" key="2">
    <source>
        <dbReference type="Proteomes" id="UP000076798"/>
    </source>
</evidence>
<dbReference type="AlphaFoldDB" id="A0A166D3U9"/>
<keyword evidence="2" id="KW-1185">Reference proteome</keyword>
<evidence type="ECO:0000313" key="1">
    <source>
        <dbReference type="EMBL" id="KZT38104.1"/>
    </source>
</evidence>
<dbReference type="Proteomes" id="UP000076798">
    <property type="component" value="Unassembled WGS sequence"/>
</dbReference>
<proteinExistence type="predicted"/>
<reference evidence="1 2" key="1">
    <citation type="journal article" date="2016" name="Mol. Biol. Evol.">
        <title>Comparative Genomics of Early-Diverging Mushroom-Forming Fungi Provides Insights into the Origins of Lignocellulose Decay Capabilities.</title>
        <authorList>
            <person name="Nagy L.G."/>
            <person name="Riley R."/>
            <person name="Tritt A."/>
            <person name="Adam C."/>
            <person name="Daum C."/>
            <person name="Floudas D."/>
            <person name="Sun H."/>
            <person name="Yadav J.S."/>
            <person name="Pangilinan J."/>
            <person name="Larsson K.H."/>
            <person name="Matsuura K."/>
            <person name="Barry K."/>
            <person name="Labutti K."/>
            <person name="Kuo R."/>
            <person name="Ohm R.A."/>
            <person name="Bhattacharya S.S."/>
            <person name="Shirouzu T."/>
            <person name="Yoshinaga Y."/>
            <person name="Martin F.M."/>
            <person name="Grigoriev I.V."/>
            <person name="Hibbett D.S."/>
        </authorList>
    </citation>
    <scope>NUCLEOTIDE SEQUENCE [LARGE SCALE GENOMIC DNA]</scope>
    <source>
        <strain evidence="1 2">HHB10207 ss-3</strain>
    </source>
</reference>
<gene>
    <name evidence="1" type="ORF">SISSUDRAFT_1047462</name>
</gene>
<dbReference type="EMBL" id="KV428069">
    <property type="protein sequence ID" value="KZT38104.1"/>
    <property type="molecule type" value="Genomic_DNA"/>
</dbReference>